<dbReference type="Gene3D" id="3.30.450.20">
    <property type="entry name" value="PAS domain"/>
    <property type="match status" value="2"/>
</dbReference>
<evidence type="ECO:0000256" key="7">
    <source>
        <dbReference type="ARBA" id="ARBA00022679"/>
    </source>
</evidence>
<dbReference type="PANTHER" id="PTHR43065">
    <property type="entry name" value="SENSOR HISTIDINE KINASE"/>
    <property type="match status" value="1"/>
</dbReference>
<dbReference type="CDD" id="cd00082">
    <property type="entry name" value="HisKA"/>
    <property type="match status" value="1"/>
</dbReference>
<keyword evidence="4" id="KW-1003">Cell membrane</keyword>
<dbReference type="Pfam" id="PF02518">
    <property type="entry name" value="HATPase_c"/>
    <property type="match status" value="1"/>
</dbReference>
<dbReference type="SUPFAM" id="SSF103190">
    <property type="entry name" value="Sensory domain-like"/>
    <property type="match status" value="1"/>
</dbReference>
<evidence type="ECO:0000259" key="18">
    <source>
        <dbReference type="PROSITE" id="PS50109"/>
    </source>
</evidence>
<evidence type="ECO:0000256" key="4">
    <source>
        <dbReference type="ARBA" id="ARBA00022475"/>
    </source>
</evidence>
<evidence type="ECO:0000256" key="2">
    <source>
        <dbReference type="ARBA" id="ARBA00004429"/>
    </source>
</evidence>
<keyword evidence="9" id="KW-0547">Nucleotide-binding</keyword>
<evidence type="ECO:0000256" key="6">
    <source>
        <dbReference type="ARBA" id="ARBA00022553"/>
    </source>
</evidence>
<keyword evidence="11" id="KW-0067">ATP-binding</keyword>
<dbReference type="SUPFAM" id="SSF47384">
    <property type="entry name" value="Homodimeric domain of signal transducing histidine kinase"/>
    <property type="match status" value="1"/>
</dbReference>
<dbReference type="PIRSF" id="PIRSF036431">
    <property type="entry name" value="STHK_DctB"/>
    <property type="match status" value="1"/>
</dbReference>
<dbReference type="InterPro" id="IPR036097">
    <property type="entry name" value="HisK_dim/P_sf"/>
</dbReference>
<feature type="coiled-coil region" evidence="17">
    <location>
        <begin position="302"/>
        <end position="364"/>
    </location>
</feature>
<sequence length="594" mass="63149">MVFALVALGLTAGAMTGAADVGRSRALADVRSRSENAATLALAVLRGELEKQRAVPLILARDPDVRRALVGSDRRALDEKFDAIAAETRSSVIYLLDRDGVAIAASNWDEPQSFVGSDYAFRDYYRQAMVHGTAEQFALGTVSRRPGLYISRRIDGADGPLGVIVVKVEFNRVEADWTALGGQAYVTDARGVVLLSTVESWRFDVERPLAPEAAADIRRSLQFGAAPLEPLRISHDGGLVSAAGLRGRFVEATEVVPTTDWTLDVLLPADRAIRSAQTSLQIAAALVLMPGLGAAALVMRRRRRAQARLVAAARIKAELEQRVAERTAELAGANARLMEEIAERGRAQERLSDAREELAKANRLATLGQVTAGVAHEINQPLAAIRTYAENARAFLKRDDPTPADGALGKIVALTERIGAITDTLRGFARRGDGTTEPTALADAIVGALMILDAPLRQAGIRPSLTAVPPDLKVMARRVELEQVLVNLMRNAIEALSASAAPAGGDNPAAPLAVGVRVEGERVVVAIADRGPGLTEPEVAALFTPFRTSKPKGLGLGLVICHDIVARFGGTLTAACRPGEGCVFTIVLQRASQP</sequence>
<dbReference type="Gene3D" id="6.10.250.3020">
    <property type="match status" value="1"/>
</dbReference>
<dbReference type="GO" id="GO:0000155">
    <property type="term" value="F:phosphorelay sensor kinase activity"/>
    <property type="evidence" value="ECO:0007669"/>
    <property type="project" value="InterPro"/>
</dbReference>
<comment type="subcellular location">
    <subcellularLocation>
        <location evidence="2">Cell inner membrane</location>
        <topology evidence="2">Multi-pass membrane protein</topology>
    </subcellularLocation>
</comment>
<gene>
    <name evidence="19" type="ORF">F0357_09840</name>
</gene>
<evidence type="ECO:0000313" key="19">
    <source>
        <dbReference type="EMBL" id="MQT12942.1"/>
    </source>
</evidence>
<dbReference type="AlphaFoldDB" id="A0A6A7Y5G3"/>
<evidence type="ECO:0000256" key="15">
    <source>
        <dbReference type="ARBA" id="ARBA00059004"/>
    </source>
</evidence>
<dbReference type="SMART" id="SM00388">
    <property type="entry name" value="HisKA"/>
    <property type="match status" value="1"/>
</dbReference>
<dbReference type="Pfam" id="PF02743">
    <property type="entry name" value="dCache_1"/>
    <property type="match status" value="1"/>
</dbReference>
<proteinExistence type="predicted"/>
<evidence type="ECO:0000256" key="3">
    <source>
        <dbReference type="ARBA" id="ARBA00012438"/>
    </source>
</evidence>
<dbReference type="PROSITE" id="PS50109">
    <property type="entry name" value="HIS_KIN"/>
    <property type="match status" value="1"/>
</dbReference>
<dbReference type="RefSeq" id="WP_153480451.1">
    <property type="nucleotide sequence ID" value="NZ_VWNA01000001.1"/>
</dbReference>
<evidence type="ECO:0000256" key="1">
    <source>
        <dbReference type="ARBA" id="ARBA00000085"/>
    </source>
</evidence>
<evidence type="ECO:0000313" key="20">
    <source>
        <dbReference type="Proteomes" id="UP000332515"/>
    </source>
</evidence>
<dbReference type="EMBL" id="VWNA01000001">
    <property type="protein sequence ID" value="MQT12942.1"/>
    <property type="molecule type" value="Genomic_DNA"/>
</dbReference>
<organism evidence="19 20">
    <name type="scientific">Segnochrobactrum spirostomi</name>
    <dbReference type="NCBI Taxonomy" id="2608987"/>
    <lineage>
        <taxon>Bacteria</taxon>
        <taxon>Pseudomonadati</taxon>
        <taxon>Pseudomonadota</taxon>
        <taxon>Alphaproteobacteria</taxon>
        <taxon>Hyphomicrobiales</taxon>
        <taxon>Segnochrobactraceae</taxon>
        <taxon>Segnochrobactrum</taxon>
    </lineage>
</organism>
<keyword evidence="13" id="KW-0902">Two-component regulatory system</keyword>
<dbReference type="InterPro" id="IPR033479">
    <property type="entry name" value="dCache_1"/>
</dbReference>
<dbReference type="PANTHER" id="PTHR43065:SF46">
    <property type="entry name" value="C4-DICARBOXYLATE TRANSPORT SENSOR PROTEIN DCTB"/>
    <property type="match status" value="1"/>
</dbReference>
<evidence type="ECO:0000256" key="17">
    <source>
        <dbReference type="SAM" id="Coils"/>
    </source>
</evidence>
<dbReference type="InterPro" id="IPR003661">
    <property type="entry name" value="HisK_dim/P_dom"/>
</dbReference>
<keyword evidence="6" id="KW-0597">Phosphoprotein</keyword>
<keyword evidence="14" id="KW-0472">Membrane</keyword>
<dbReference type="Gene3D" id="3.30.565.10">
    <property type="entry name" value="Histidine kinase-like ATPase, C-terminal domain"/>
    <property type="match status" value="1"/>
</dbReference>
<dbReference type="InterPro" id="IPR004358">
    <property type="entry name" value="Sig_transdc_His_kin-like_C"/>
</dbReference>
<dbReference type="SMART" id="SM00387">
    <property type="entry name" value="HATPase_c"/>
    <property type="match status" value="1"/>
</dbReference>
<dbReference type="FunFam" id="1.10.287.130:FF:000049">
    <property type="entry name" value="C4-dicarboxylate transport sensor protein DctB"/>
    <property type="match status" value="1"/>
</dbReference>
<feature type="domain" description="Histidine kinase" evidence="18">
    <location>
        <begin position="373"/>
        <end position="592"/>
    </location>
</feature>
<dbReference type="InterPro" id="IPR029151">
    <property type="entry name" value="Sensor-like_sf"/>
</dbReference>
<keyword evidence="12" id="KW-1133">Transmembrane helix</keyword>
<evidence type="ECO:0000256" key="14">
    <source>
        <dbReference type="ARBA" id="ARBA00023136"/>
    </source>
</evidence>
<dbReference type="Proteomes" id="UP000332515">
    <property type="component" value="Unassembled WGS sequence"/>
</dbReference>
<keyword evidence="20" id="KW-1185">Reference proteome</keyword>
<dbReference type="Pfam" id="PF00512">
    <property type="entry name" value="HisKA"/>
    <property type="match status" value="1"/>
</dbReference>
<dbReference type="GO" id="GO:0005524">
    <property type="term" value="F:ATP binding"/>
    <property type="evidence" value="ECO:0007669"/>
    <property type="project" value="UniProtKB-KW"/>
</dbReference>
<keyword evidence="7" id="KW-0808">Transferase</keyword>
<keyword evidence="17" id="KW-0175">Coiled coil</keyword>
<dbReference type="InterPro" id="IPR003594">
    <property type="entry name" value="HATPase_dom"/>
</dbReference>
<protein>
    <recommendedName>
        <fullName evidence="16">C4-dicarboxylate transport sensor protein DctB</fullName>
        <ecNumber evidence="3">2.7.13.3</ecNumber>
    </recommendedName>
</protein>
<keyword evidence="8" id="KW-0812">Transmembrane</keyword>
<dbReference type="InterPro" id="IPR005467">
    <property type="entry name" value="His_kinase_dom"/>
</dbReference>
<evidence type="ECO:0000256" key="11">
    <source>
        <dbReference type="ARBA" id="ARBA00022840"/>
    </source>
</evidence>
<evidence type="ECO:0000256" key="9">
    <source>
        <dbReference type="ARBA" id="ARBA00022741"/>
    </source>
</evidence>
<evidence type="ECO:0000256" key="5">
    <source>
        <dbReference type="ARBA" id="ARBA00022519"/>
    </source>
</evidence>
<accession>A0A6A7Y5G3</accession>
<keyword evidence="5" id="KW-0997">Cell inner membrane</keyword>
<dbReference type="EC" id="2.7.13.3" evidence="3"/>
<keyword evidence="10 19" id="KW-0418">Kinase</keyword>
<evidence type="ECO:0000256" key="10">
    <source>
        <dbReference type="ARBA" id="ARBA00022777"/>
    </source>
</evidence>
<evidence type="ECO:0000256" key="8">
    <source>
        <dbReference type="ARBA" id="ARBA00022692"/>
    </source>
</evidence>
<dbReference type="SUPFAM" id="SSF55874">
    <property type="entry name" value="ATPase domain of HSP90 chaperone/DNA topoisomerase II/histidine kinase"/>
    <property type="match status" value="1"/>
</dbReference>
<comment type="function">
    <text evidence="15">Member of the two-component regulatory system DctB/DctD involved in the transport of C4-dicarboxylates. DctB functions as a membrane-associated protein kinase that phosphorylates DctD in response to environmental signals.</text>
</comment>
<dbReference type="InterPro" id="IPR017055">
    <property type="entry name" value="Sig_transdc_His_kinase_DctB"/>
</dbReference>
<comment type="catalytic activity">
    <reaction evidence="1">
        <text>ATP + protein L-histidine = ADP + protein N-phospho-L-histidine.</text>
        <dbReference type="EC" id="2.7.13.3"/>
    </reaction>
</comment>
<dbReference type="PRINTS" id="PR00344">
    <property type="entry name" value="BCTRLSENSOR"/>
</dbReference>
<comment type="caution">
    <text evidence="19">The sequence shown here is derived from an EMBL/GenBank/DDBJ whole genome shotgun (WGS) entry which is preliminary data.</text>
</comment>
<dbReference type="Gene3D" id="1.10.287.130">
    <property type="match status" value="1"/>
</dbReference>
<evidence type="ECO:0000256" key="12">
    <source>
        <dbReference type="ARBA" id="ARBA00022989"/>
    </source>
</evidence>
<reference evidence="19 20" key="1">
    <citation type="submission" date="2019-09" db="EMBL/GenBank/DDBJ databases">
        <title>Segnochrobactrum spirostomi gen. nov., sp. nov., isolated from the ciliate Spirostomum cf. yagiui and description of a novel family, Segnochrobactraceae fam. nov. within the order Rhizobiales of the class Alphaproteobacteria.</title>
        <authorList>
            <person name="Akter S."/>
            <person name="Shazib S.U.A."/>
            <person name="Shin M.K."/>
        </authorList>
    </citation>
    <scope>NUCLEOTIDE SEQUENCE [LARGE SCALE GENOMIC DNA]</scope>
    <source>
        <strain evidence="19 20">Sp-1</strain>
    </source>
</reference>
<evidence type="ECO:0000256" key="16">
    <source>
        <dbReference type="ARBA" id="ARBA00073143"/>
    </source>
</evidence>
<dbReference type="InterPro" id="IPR036890">
    <property type="entry name" value="HATPase_C_sf"/>
</dbReference>
<name>A0A6A7Y5G3_9HYPH</name>
<evidence type="ECO:0000256" key="13">
    <source>
        <dbReference type="ARBA" id="ARBA00023012"/>
    </source>
</evidence>
<dbReference type="GO" id="GO:0005886">
    <property type="term" value="C:plasma membrane"/>
    <property type="evidence" value="ECO:0007669"/>
    <property type="project" value="UniProtKB-SubCell"/>
</dbReference>